<reference evidence="2 3" key="1">
    <citation type="submission" date="2018-07" db="EMBL/GenBank/DDBJ databases">
        <title>Genomic Encyclopedia of Type Strains, Phase III (KMG-III): the genomes of soil and plant-associated and newly described type strains.</title>
        <authorList>
            <person name="Whitman W."/>
        </authorList>
    </citation>
    <scope>NUCLEOTIDE SEQUENCE [LARGE SCALE GENOMIC DNA]</scope>
    <source>
        <strain evidence="2 3">CECT 7506</strain>
    </source>
</reference>
<dbReference type="EMBL" id="QPJD01000011">
    <property type="protein sequence ID" value="RCW44965.1"/>
    <property type="molecule type" value="Genomic_DNA"/>
</dbReference>
<proteinExistence type="predicted"/>
<feature type="compositionally biased region" description="Acidic residues" evidence="1">
    <location>
        <begin position="123"/>
        <end position="134"/>
    </location>
</feature>
<evidence type="ECO:0000256" key="1">
    <source>
        <dbReference type="SAM" id="MobiDB-lite"/>
    </source>
</evidence>
<name>A0A368VSQ8_9BACL</name>
<evidence type="ECO:0008006" key="4">
    <source>
        <dbReference type="Google" id="ProtNLM"/>
    </source>
</evidence>
<accession>A0A368VSQ8</accession>
<feature type="region of interest" description="Disordered" evidence="1">
    <location>
        <begin position="1"/>
        <end position="21"/>
    </location>
</feature>
<feature type="region of interest" description="Disordered" evidence="1">
    <location>
        <begin position="86"/>
        <end position="134"/>
    </location>
</feature>
<dbReference type="Proteomes" id="UP000252415">
    <property type="component" value="Unassembled WGS sequence"/>
</dbReference>
<sequence>MTIDHKNNGHEHEHKSLVTEKDIDPAFGLFADEGQEGAVRDASEQLLERYPYGDVTESHIPEAIDAGIVADTEVDSAEEISEELAAVPDADAIAKDSPVDPASPADEFHGTDLLNGVGKHPEEETEEAENIDLV</sequence>
<evidence type="ECO:0000313" key="3">
    <source>
        <dbReference type="Proteomes" id="UP000252415"/>
    </source>
</evidence>
<comment type="caution">
    <text evidence="2">The sequence shown here is derived from an EMBL/GenBank/DDBJ whole genome shotgun (WGS) entry which is preliminary data.</text>
</comment>
<dbReference type="AlphaFoldDB" id="A0A368VSQ8"/>
<dbReference type="RefSeq" id="WP_114381665.1">
    <property type="nucleotide sequence ID" value="NZ_QPJD01000011.1"/>
</dbReference>
<protein>
    <recommendedName>
        <fullName evidence="4">DUF5709 domain-containing protein</fullName>
    </recommendedName>
</protein>
<evidence type="ECO:0000313" key="2">
    <source>
        <dbReference type="EMBL" id="RCW44965.1"/>
    </source>
</evidence>
<organism evidence="2 3">
    <name type="scientific">Paenibacillus prosopidis</name>
    <dbReference type="NCBI Taxonomy" id="630520"/>
    <lineage>
        <taxon>Bacteria</taxon>
        <taxon>Bacillati</taxon>
        <taxon>Bacillota</taxon>
        <taxon>Bacilli</taxon>
        <taxon>Bacillales</taxon>
        <taxon>Paenibacillaceae</taxon>
        <taxon>Paenibacillus</taxon>
    </lineage>
</organism>
<dbReference type="OrthoDB" id="2661027at2"/>
<keyword evidence="3" id="KW-1185">Reference proteome</keyword>
<gene>
    <name evidence="2" type="ORF">DFP97_111192</name>
</gene>